<evidence type="ECO:0000256" key="3">
    <source>
        <dbReference type="ARBA" id="ARBA00023125"/>
    </source>
</evidence>
<gene>
    <name evidence="6" type="ORF">KNV97_05790</name>
</gene>
<proteinExistence type="inferred from homology"/>
<dbReference type="GO" id="GO:0003700">
    <property type="term" value="F:DNA-binding transcription factor activity"/>
    <property type="evidence" value="ECO:0007669"/>
    <property type="project" value="InterPro"/>
</dbReference>
<dbReference type="InterPro" id="IPR058163">
    <property type="entry name" value="LysR-type_TF_proteobact-type"/>
</dbReference>
<sequence>MIRENFNDLYAFVIVAQERSFTKAAAKLGVTQSALSQTIRSLEERLNLRLLARTTRSVSPTAAGEKLMGSLEQHFSDISSHVSELSIFKDTPVGNIRLTCGEHAFDSVIYAKLAKFIAQYPDIHVEVHMDNTLTNIVDQRFDAGVRLGDMVEKDMIAIPVGPPMRVAVVGSPDYFTRFDKPTQPKDLLEHSCLNLRLPTSGGNLIWEFDHNGQTINIRPKGQLTFNTYMPIVRSALSGLGLAYLTEDIVDEYVERGELVKVLQEWCDPFPGYYLYYPSRKQPLHAFKLLIEALRHD</sequence>
<evidence type="ECO:0000313" key="7">
    <source>
        <dbReference type="Proteomes" id="UP000694232"/>
    </source>
</evidence>
<evidence type="ECO:0000259" key="5">
    <source>
        <dbReference type="PROSITE" id="PS50931"/>
    </source>
</evidence>
<name>A0A975U682_9VIBR</name>
<protein>
    <submittedName>
        <fullName evidence="6">LysR family transcriptional regulator</fullName>
    </submittedName>
</protein>
<organism evidence="6 7">
    <name type="scientific">Vibrio ostreae</name>
    <dbReference type="NCBI Taxonomy" id="2841925"/>
    <lineage>
        <taxon>Bacteria</taxon>
        <taxon>Pseudomonadati</taxon>
        <taxon>Pseudomonadota</taxon>
        <taxon>Gammaproteobacteria</taxon>
        <taxon>Vibrionales</taxon>
        <taxon>Vibrionaceae</taxon>
        <taxon>Vibrio</taxon>
    </lineage>
</organism>
<dbReference type="GO" id="GO:0043565">
    <property type="term" value="F:sequence-specific DNA binding"/>
    <property type="evidence" value="ECO:0007669"/>
    <property type="project" value="TreeGrafter"/>
</dbReference>
<keyword evidence="3" id="KW-0238">DNA-binding</keyword>
<dbReference type="FunFam" id="1.10.10.10:FF:000001">
    <property type="entry name" value="LysR family transcriptional regulator"/>
    <property type="match status" value="1"/>
</dbReference>
<accession>A0A975U682</accession>
<dbReference type="KEGG" id="vos:KNV97_05790"/>
<evidence type="ECO:0000256" key="1">
    <source>
        <dbReference type="ARBA" id="ARBA00009437"/>
    </source>
</evidence>
<comment type="similarity">
    <text evidence="1">Belongs to the LysR transcriptional regulatory family.</text>
</comment>
<evidence type="ECO:0000256" key="4">
    <source>
        <dbReference type="ARBA" id="ARBA00023163"/>
    </source>
</evidence>
<keyword evidence="4" id="KW-0804">Transcription</keyword>
<evidence type="ECO:0000256" key="2">
    <source>
        <dbReference type="ARBA" id="ARBA00023015"/>
    </source>
</evidence>
<dbReference type="EMBL" id="CP076642">
    <property type="protein sequence ID" value="QXO15910.1"/>
    <property type="molecule type" value="Genomic_DNA"/>
</dbReference>
<dbReference type="PROSITE" id="PS50931">
    <property type="entry name" value="HTH_LYSR"/>
    <property type="match status" value="1"/>
</dbReference>
<evidence type="ECO:0000313" key="6">
    <source>
        <dbReference type="EMBL" id="QXO15910.1"/>
    </source>
</evidence>
<keyword evidence="7" id="KW-1185">Reference proteome</keyword>
<dbReference type="AlphaFoldDB" id="A0A975U682"/>
<dbReference type="Pfam" id="PF03466">
    <property type="entry name" value="LysR_substrate"/>
    <property type="match status" value="1"/>
</dbReference>
<dbReference type="Pfam" id="PF00126">
    <property type="entry name" value="HTH_1"/>
    <property type="match status" value="1"/>
</dbReference>
<dbReference type="GO" id="GO:0006351">
    <property type="term" value="P:DNA-templated transcription"/>
    <property type="evidence" value="ECO:0007669"/>
    <property type="project" value="TreeGrafter"/>
</dbReference>
<dbReference type="InterPro" id="IPR000847">
    <property type="entry name" value="LysR_HTH_N"/>
</dbReference>
<dbReference type="InterPro" id="IPR005119">
    <property type="entry name" value="LysR_subst-bd"/>
</dbReference>
<dbReference type="PANTHER" id="PTHR30537">
    <property type="entry name" value="HTH-TYPE TRANSCRIPTIONAL REGULATOR"/>
    <property type="match status" value="1"/>
</dbReference>
<keyword evidence="2" id="KW-0805">Transcription regulation</keyword>
<dbReference type="FunFam" id="3.40.190.290:FF:000012">
    <property type="entry name" value="Transcriptional regulator, LysR family"/>
    <property type="match status" value="1"/>
</dbReference>
<reference evidence="6" key="1">
    <citation type="submission" date="2021-06" db="EMBL/GenBank/DDBJ databases">
        <title>Vibrio nov. sp., novel gut bacterium isolated from Yellow Sea oyster.</title>
        <authorList>
            <person name="Muhammad N."/>
            <person name="Nguyen T.H."/>
            <person name="Lee Y.-J."/>
            <person name="Ko J."/>
            <person name="Kim S.-G."/>
        </authorList>
    </citation>
    <scope>NUCLEOTIDE SEQUENCE</scope>
    <source>
        <strain evidence="6">OG9-811</strain>
    </source>
</reference>
<dbReference type="PANTHER" id="PTHR30537:SF1">
    <property type="entry name" value="HTH-TYPE TRANSCRIPTIONAL REGULATOR PGRR"/>
    <property type="match status" value="1"/>
</dbReference>
<dbReference type="RefSeq" id="WP_218561762.1">
    <property type="nucleotide sequence ID" value="NZ_CP076642.1"/>
</dbReference>
<feature type="domain" description="HTH lysR-type" evidence="5">
    <location>
        <begin position="4"/>
        <end position="61"/>
    </location>
</feature>
<dbReference type="CDD" id="cd08474">
    <property type="entry name" value="PBP2_CrgA_like_5"/>
    <property type="match status" value="1"/>
</dbReference>
<dbReference type="Proteomes" id="UP000694232">
    <property type="component" value="Chromosome 2"/>
</dbReference>